<dbReference type="GO" id="GO:0003677">
    <property type="term" value="F:DNA binding"/>
    <property type="evidence" value="ECO:0007669"/>
    <property type="project" value="InterPro"/>
</dbReference>
<feature type="domain" description="Antirepressor protein C-terminal" evidence="1">
    <location>
        <begin position="127"/>
        <end position="231"/>
    </location>
</feature>
<dbReference type="RefSeq" id="WP_272209374.1">
    <property type="nucleotide sequence ID" value="NZ_JAQOMV010000005.1"/>
</dbReference>
<dbReference type="Proteomes" id="UP001220670">
    <property type="component" value="Unassembled WGS sequence"/>
</dbReference>
<evidence type="ECO:0000313" key="3">
    <source>
        <dbReference type="Proteomes" id="UP001220670"/>
    </source>
</evidence>
<dbReference type="EMBL" id="JAQONE010000025">
    <property type="protein sequence ID" value="MDC2830434.1"/>
    <property type="molecule type" value="Genomic_DNA"/>
</dbReference>
<name>A0AAJ1HTG0_LIMMU</name>
<gene>
    <name evidence="2" type="ORF">PO250_09030</name>
</gene>
<comment type="caution">
    <text evidence="2">The sequence shown here is derived from an EMBL/GenBank/DDBJ whole genome shotgun (WGS) entry which is preliminary data.</text>
</comment>
<dbReference type="NCBIfam" id="TIGR02681">
    <property type="entry name" value="phage_pRha"/>
    <property type="match status" value="1"/>
</dbReference>
<reference evidence="2" key="1">
    <citation type="submission" date="2023-01" db="EMBL/GenBank/DDBJ databases">
        <title>Genome analysis of 13 Lactobacillus isolated from gut of wild boar.</title>
        <authorList>
            <person name="Papp P."/>
            <person name="Libisch B."/>
            <person name="Nagy T."/>
            <person name="Olasz F."/>
        </authorList>
    </citation>
    <scope>NUCLEOTIDE SEQUENCE</scope>
    <source>
        <strain evidence="2">F146</strain>
    </source>
</reference>
<proteinExistence type="predicted"/>
<evidence type="ECO:0000259" key="1">
    <source>
        <dbReference type="Pfam" id="PF03374"/>
    </source>
</evidence>
<dbReference type="AlphaFoldDB" id="A0AAJ1HTG0"/>
<organism evidence="2 3">
    <name type="scientific">Limosilactobacillus mucosae</name>
    <name type="common">Lactobacillus mucosae</name>
    <dbReference type="NCBI Taxonomy" id="97478"/>
    <lineage>
        <taxon>Bacteria</taxon>
        <taxon>Bacillati</taxon>
        <taxon>Bacillota</taxon>
        <taxon>Bacilli</taxon>
        <taxon>Lactobacillales</taxon>
        <taxon>Lactobacillaceae</taxon>
        <taxon>Limosilactobacillus</taxon>
    </lineage>
</organism>
<dbReference type="Pfam" id="PF03374">
    <property type="entry name" value="ANT"/>
    <property type="match status" value="1"/>
</dbReference>
<accession>A0AAJ1HTG0</accession>
<protein>
    <submittedName>
        <fullName evidence="2">Phage regulatory protein/antirepressor Ant</fullName>
    </submittedName>
</protein>
<dbReference type="InterPro" id="IPR014054">
    <property type="entry name" value="Phage_regulatory_Rha"/>
</dbReference>
<dbReference type="Pfam" id="PF09669">
    <property type="entry name" value="Phage_pRha"/>
    <property type="match status" value="1"/>
</dbReference>
<dbReference type="InterPro" id="IPR005039">
    <property type="entry name" value="Ant_C"/>
</dbReference>
<evidence type="ECO:0000313" key="2">
    <source>
        <dbReference type="EMBL" id="MDC2830434.1"/>
    </source>
</evidence>
<sequence length="246" mass="28627">MNDLVIMQDRQAVTTSLKVAEVFDKNHRDVMESIRNLTAENSAVEKMFEKSSYINLQKHEQPMYYMNRDGFSLLAMGFTGKKAMGFKLKYIAAFNKMEDLIKNGRRKDNYPIPATYGEALQLAADLQKKVEHDKPKVDYYDSQMRNPGLMTTTVIANDYDMSAREMHQKLHDYGVIYRQGKNWVLYSKYKGQGYAQEEPFPYRNSNNHQGMKPILKWTQKGKKLIYDLFKQHGILPSVEQMELLPG</sequence>